<feature type="compositionally biased region" description="Basic residues" evidence="1">
    <location>
        <begin position="1"/>
        <end position="18"/>
    </location>
</feature>
<proteinExistence type="predicted"/>
<dbReference type="EMBL" id="JACGWN010000007">
    <property type="protein sequence ID" value="KAL0445197.1"/>
    <property type="molecule type" value="Genomic_DNA"/>
</dbReference>
<dbReference type="AlphaFoldDB" id="A0AAW2WTK1"/>
<feature type="compositionally biased region" description="Basic residues" evidence="1">
    <location>
        <begin position="42"/>
        <end position="54"/>
    </location>
</feature>
<evidence type="ECO:0008006" key="3">
    <source>
        <dbReference type="Google" id="ProtNLM"/>
    </source>
</evidence>
<comment type="caution">
    <text evidence="2">The sequence shown here is derived from an EMBL/GenBank/DDBJ whole genome shotgun (WGS) entry which is preliminary data.</text>
</comment>
<reference evidence="2" key="1">
    <citation type="submission" date="2020-06" db="EMBL/GenBank/DDBJ databases">
        <authorList>
            <person name="Li T."/>
            <person name="Hu X."/>
            <person name="Zhang T."/>
            <person name="Song X."/>
            <person name="Zhang H."/>
            <person name="Dai N."/>
            <person name="Sheng W."/>
            <person name="Hou X."/>
            <person name="Wei L."/>
        </authorList>
    </citation>
    <scope>NUCLEOTIDE SEQUENCE</scope>
    <source>
        <strain evidence="2">KEN1</strain>
        <tissue evidence="2">Leaf</tissue>
    </source>
</reference>
<protein>
    <recommendedName>
        <fullName evidence="3">HNH endonuclease</fullName>
    </recommendedName>
</protein>
<feature type="region of interest" description="Disordered" evidence="1">
    <location>
        <begin position="1"/>
        <end position="55"/>
    </location>
</feature>
<accession>A0AAW2WTK1</accession>
<evidence type="ECO:0000256" key="1">
    <source>
        <dbReference type="SAM" id="MobiDB-lite"/>
    </source>
</evidence>
<reference evidence="2" key="2">
    <citation type="journal article" date="2024" name="Plant">
        <title>Genomic evolution and insights into agronomic trait innovations of Sesamum species.</title>
        <authorList>
            <person name="Miao H."/>
            <person name="Wang L."/>
            <person name="Qu L."/>
            <person name="Liu H."/>
            <person name="Sun Y."/>
            <person name="Le M."/>
            <person name="Wang Q."/>
            <person name="Wei S."/>
            <person name="Zheng Y."/>
            <person name="Lin W."/>
            <person name="Duan Y."/>
            <person name="Cao H."/>
            <person name="Xiong S."/>
            <person name="Wang X."/>
            <person name="Wei L."/>
            <person name="Li C."/>
            <person name="Ma Q."/>
            <person name="Ju M."/>
            <person name="Zhao R."/>
            <person name="Li G."/>
            <person name="Mu C."/>
            <person name="Tian Q."/>
            <person name="Mei H."/>
            <person name="Zhang T."/>
            <person name="Gao T."/>
            <person name="Zhang H."/>
        </authorList>
    </citation>
    <scope>NUCLEOTIDE SEQUENCE</scope>
    <source>
        <strain evidence="2">KEN1</strain>
    </source>
</reference>
<gene>
    <name evidence="2" type="ORF">Slati_2242400</name>
</gene>
<organism evidence="2">
    <name type="scientific">Sesamum latifolium</name>
    <dbReference type="NCBI Taxonomy" id="2727402"/>
    <lineage>
        <taxon>Eukaryota</taxon>
        <taxon>Viridiplantae</taxon>
        <taxon>Streptophyta</taxon>
        <taxon>Embryophyta</taxon>
        <taxon>Tracheophyta</taxon>
        <taxon>Spermatophyta</taxon>
        <taxon>Magnoliopsida</taxon>
        <taxon>eudicotyledons</taxon>
        <taxon>Gunneridae</taxon>
        <taxon>Pentapetalae</taxon>
        <taxon>asterids</taxon>
        <taxon>lamiids</taxon>
        <taxon>Lamiales</taxon>
        <taxon>Pedaliaceae</taxon>
        <taxon>Sesamum</taxon>
    </lineage>
</organism>
<name>A0AAW2WTK1_9LAMI</name>
<evidence type="ECO:0000313" key="2">
    <source>
        <dbReference type="EMBL" id="KAL0445197.1"/>
    </source>
</evidence>
<sequence length="102" mass="11842">MKITKRFPPAKKGKKRWQKGLQGNRDTGKGAAYRGTAEYRSRTRKPRQNHAHRSHLWEETKEEIIACRRCNADIFAWTPQDLEGIDPKVITHHLNIDPGVNQ</sequence>